<evidence type="ECO:0000259" key="7">
    <source>
        <dbReference type="Pfam" id="PF25917"/>
    </source>
</evidence>
<evidence type="ECO:0000256" key="2">
    <source>
        <dbReference type="ARBA" id="ARBA00009477"/>
    </source>
</evidence>
<evidence type="ECO:0000256" key="5">
    <source>
        <dbReference type="SAM" id="SignalP"/>
    </source>
</evidence>
<feature type="chain" id="PRO_5006391076" evidence="5">
    <location>
        <begin position="20"/>
        <end position="397"/>
    </location>
</feature>
<feature type="coiled-coil region" evidence="3">
    <location>
        <begin position="99"/>
        <end position="126"/>
    </location>
</feature>
<dbReference type="Pfam" id="PF25876">
    <property type="entry name" value="HH_MFP_RND"/>
    <property type="match status" value="1"/>
</dbReference>
<evidence type="ECO:0000259" key="6">
    <source>
        <dbReference type="Pfam" id="PF25876"/>
    </source>
</evidence>
<dbReference type="PANTHER" id="PTHR30158">
    <property type="entry name" value="ACRA/E-RELATED COMPONENT OF DRUG EFFLUX TRANSPORTER"/>
    <property type="match status" value="1"/>
</dbReference>
<dbReference type="Gene3D" id="2.40.30.170">
    <property type="match status" value="1"/>
</dbReference>
<feature type="compositionally biased region" description="Low complexity" evidence="4">
    <location>
        <begin position="374"/>
        <end position="397"/>
    </location>
</feature>
<dbReference type="PROSITE" id="PS51257">
    <property type="entry name" value="PROKAR_LIPOPROTEIN"/>
    <property type="match status" value="1"/>
</dbReference>
<name>A0A0R0AP11_9GAMM</name>
<dbReference type="GO" id="GO:0022857">
    <property type="term" value="F:transmembrane transporter activity"/>
    <property type="evidence" value="ECO:0007669"/>
    <property type="project" value="InterPro"/>
</dbReference>
<evidence type="ECO:0000256" key="4">
    <source>
        <dbReference type="SAM" id="MobiDB-lite"/>
    </source>
</evidence>
<feature type="domain" description="Multidrug resistance protein MdtA-like C-terminal permuted SH3" evidence="9">
    <location>
        <begin position="299"/>
        <end position="360"/>
    </location>
</feature>
<dbReference type="Gene3D" id="2.40.50.100">
    <property type="match status" value="1"/>
</dbReference>
<dbReference type="EMBL" id="LLXU01000055">
    <property type="protein sequence ID" value="KRG46441.1"/>
    <property type="molecule type" value="Genomic_DNA"/>
</dbReference>
<dbReference type="InterPro" id="IPR058627">
    <property type="entry name" value="MdtA-like_C"/>
</dbReference>
<dbReference type="FunFam" id="2.40.420.20:FF:000001">
    <property type="entry name" value="Efflux RND transporter periplasmic adaptor subunit"/>
    <property type="match status" value="1"/>
</dbReference>
<keyword evidence="5" id="KW-0732">Signal</keyword>
<reference evidence="10 11" key="1">
    <citation type="submission" date="2015-10" db="EMBL/GenBank/DDBJ databases">
        <title>Genome sequencing and analysis of members of genus Stenotrophomonas.</title>
        <authorList>
            <person name="Patil P.P."/>
            <person name="Midha S."/>
            <person name="Patil P.B."/>
        </authorList>
    </citation>
    <scope>NUCLEOTIDE SEQUENCE [LARGE SCALE GENOMIC DNA]</scope>
    <source>
        <strain evidence="10 11">JCM 16536</strain>
    </source>
</reference>
<feature type="signal peptide" evidence="5">
    <location>
        <begin position="1"/>
        <end position="19"/>
    </location>
</feature>
<sequence length="397" mass="41318">MTAPFRTLALACAVTLALAACKKQEQQQPPPPEVSVVEAKPQTLPLQRELVGRLSGFRTADVRARVAGVLQKRLYTEGTDVKEGQPLFQIDPAPLKATLASAQGELAAAEATYANAKVAADRARRLAPQSYVSKSDLDTAEATERTSAASVQQARAAVETARINLGYATVTAPISGRAGKQQVTEGALVGQGDVTLLTTIDQLDPLYVNFSMNSDELAQLRQAQAQGAVALSGDGQATVNVKLGDGTVYPHAGTLDFTSVTVDPSTGSVSLRALLPNPDHVLLPGSFVSFDATLGQRANAFLVPQAGIQRDAHGAYALVVGKDGNVVRRNVMADSQQQGQWVVTSGLEAGDQVIVSGQQKAKEGAPAKAVPFDPNANAAQQQAGAKPGAAPAPSEKK</sequence>
<evidence type="ECO:0000313" key="11">
    <source>
        <dbReference type="Proteomes" id="UP000051802"/>
    </source>
</evidence>
<evidence type="ECO:0000259" key="8">
    <source>
        <dbReference type="Pfam" id="PF25944"/>
    </source>
</evidence>
<feature type="domain" description="Multidrug resistance protein MdtA-like beta-barrel" evidence="8">
    <location>
        <begin position="205"/>
        <end position="289"/>
    </location>
</feature>
<dbReference type="GO" id="GO:0046677">
    <property type="term" value="P:response to antibiotic"/>
    <property type="evidence" value="ECO:0007669"/>
    <property type="project" value="TreeGrafter"/>
</dbReference>
<dbReference type="Pfam" id="PF25967">
    <property type="entry name" value="RND-MFP_C"/>
    <property type="match status" value="1"/>
</dbReference>
<dbReference type="OrthoDB" id="9816569at2"/>
<dbReference type="Proteomes" id="UP000051802">
    <property type="component" value="Unassembled WGS sequence"/>
</dbReference>
<dbReference type="GO" id="GO:0005886">
    <property type="term" value="C:plasma membrane"/>
    <property type="evidence" value="ECO:0007669"/>
    <property type="project" value="UniProtKB-SubCell"/>
</dbReference>
<dbReference type="Gene3D" id="1.10.287.470">
    <property type="entry name" value="Helix hairpin bin"/>
    <property type="match status" value="1"/>
</dbReference>
<dbReference type="InterPro" id="IPR058624">
    <property type="entry name" value="MdtA-like_HH"/>
</dbReference>
<dbReference type="PANTHER" id="PTHR30158:SF3">
    <property type="entry name" value="MULTIDRUG EFFLUX PUMP SUBUNIT ACRA-RELATED"/>
    <property type="match status" value="1"/>
</dbReference>
<dbReference type="InterPro" id="IPR058625">
    <property type="entry name" value="MdtA-like_BSH"/>
</dbReference>
<comment type="caution">
    <text evidence="10">The sequence shown here is derived from an EMBL/GenBank/DDBJ whole genome shotgun (WGS) entry which is preliminary data.</text>
</comment>
<feature type="domain" description="Multidrug resistance protein MdtA-like alpha-helical hairpin" evidence="6">
    <location>
        <begin position="98"/>
        <end position="168"/>
    </location>
</feature>
<keyword evidence="3" id="KW-0175">Coiled coil</keyword>
<evidence type="ECO:0000256" key="3">
    <source>
        <dbReference type="SAM" id="Coils"/>
    </source>
</evidence>
<dbReference type="AlphaFoldDB" id="A0A0R0AP11"/>
<comment type="similarity">
    <text evidence="2">Belongs to the membrane fusion protein (MFP) (TC 8.A.1) family.</text>
</comment>
<dbReference type="NCBIfam" id="TIGR01730">
    <property type="entry name" value="RND_mfp"/>
    <property type="match status" value="1"/>
</dbReference>
<evidence type="ECO:0000256" key="1">
    <source>
        <dbReference type="ARBA" id="ARBA00004519"/>
    </source>
</evidence>
<feature type="region of interest" description="Disordered" evidence="4">
    <location>
        <begin position="358"/>
        <end position="397"/>
    </location>
</feature>
<accession>A0A0R0AP11</accession>
<proteinExistence type="inferred from homology"/>
<protein>
    <submittedName>
        <fullName evidence="10">GntR family transcriptional regulator</fullName>
    </submittedName>
</protein>
<dbReference type="Gene3D" id="2.40.420.20">
    <property type="match status" value="1"/>
</dbReference>
<dbReference type="InterPro" id="IPR006143">
    <property type="entry name" value="RND_pump_MFP"/>
</dbReference>
<dbReference type="Pfam" id="PF25944">
    <property type="entry name" value="Beta-barrel_RND"/>
    <property type="match status" value="1"/>
</dbReference>
<dbReference type="SUPFAM" id="SSF111369">
    <property type="entry name" value="HlyD-like secretion proteins"/>
    <property type="match status" value="1"/>
</dbReference>
<organism evidence="10 11">
    <name type="scientific">Stenotrophomonas panacihumi</name>
    <dbReference type="NCBI Taxonomy" id="676599"/>
    <lineage>
        <taxon>Bacteria</taxon>
        <taxon>Pseudomonadati</taxon>
        <taxon>Pseudomonadota</taxon>
        <taxon>Gammaproteobacteria</taxon>
        <taxon>Lysobacterales</taxon>
        <taxon>Lysobacteraceae</taxon>
        <taxon>Stenotrophomonas</taxon>
    </lineage>
</organism>
<gene>
    <name evidence="10" type="ORF">ARC20_05440</name>
</gene>
<keyword evidence="11" id="KW-1185">Reference proteome</keyword>
<dbReference type="InterPro" id="IPR058626">
    <property type="entry name" value="MdtA-like_b-barrel"/>
</dbReference>
<evidence type="ECO:0000313" key="10">
    <source>
        <dbReference type="EMBL" id="KRG46441.1"/>
    </source>
</evidence>
<dbReference type="Pfam" id="PF25917">
    <property type="entry name" value="BSH_RND"/>
    <property type="match status" value="1"/>
</dbReference>
<dbReference type="STRING" id="676599.ARC20_05440"/>
<comment type="subcellular location">
    <subcellularLocation>
        <location evidence="1">Cell inner membrane</location>
        <topology evidence="1">Lipid-anchor</topology>
    </subcellularLocation>
</comment>
<feature type="domain" description="Multidrug resistance protein MdtA-like barrel-sandwich hybrid" evidence="7">
    <location>
        <begin position="58"/>
        <end position="200"/>
    </location>
</feature>
<evidence type="ECO:0000259" key="9">
    <source>
        <dbReference type="Pfam" id="PF25967"/>
    </source>
</evidence>